<dbReference type="Gene3D" id="3.40.630.190">
    <property type="entry name" value="LCP protein"/>
    <property type="match status" value="1"/>
</dbReference>
<feature type="domain" description="Cell envelope-related transcriptional attenuator" evidence="4">
    <location>
        <begin position="205"/>
        <end position="375"/>
    </location>
</feature>
<keyword evidence="3" id="KW-0472">Membrane</keyword>
<dbReference type="Proteomes" id="UP001183648">
    <property type="component" value="Unassembled WGS sequence"/>
</dbReference>
<dbReference type="InterPro" id="IPR004474">
    <property type="entry name" value="LytR_CpsA_psr"/>
</dbReference>
<dbReference type="Pfam" id="PF03816">
    <property type="entry name" value="LytR_cpsA_psr"/>
    <property type="match status" value="1"/>
</dbReference>
<feature type="region of interest" description="Disordered" evidence="2">
    <location>
        <begin position="1"/>
        <end position="29"/>
    </location>
</feature>
<name>A0ABU2C017_9ACTN</name>
<comment type="similarity">
    <text evidence="1">Belongs to the LytR/CpsA/Psr (LCP) family.</text>
</comment>
<feature type="region of interest" description="Disordered" evidence="2">
    <location>
        <begin position="447"/>
        <end position="496"/>
    </location>
</feature>
<evidence type="ECO:0000256" key="3">
    <source>
        <dbReference type="SAM" id="Phobius"/>
    </source>
</evidence>
<evidence type="ECO:0000259" key="4">
    <source>
        <dbReference type="Pfam" id="PF03816"/>
    </source>
</evidence>
<feature type="compositionally biased region" description="Basic and acidic residues" evidence="2">
    <location>
        <begin position="447"/>
        <end position="457"/>
    </location>
</feature>
<organism evidence="5 6">
    <name type="scientific">Nocardioides marmoribigeumensis</name>
    <dbReference type="NCBI Taxonomy" id="433649"/>
    <lineage>
        <taxon>Bacteria</taxon>
        <taxon>Bacillati</taxon>
        <taxon>Actinomycetota</taxon>
        <taxon>Actinomycetes</taxon>
        <taxon>Propionibacteriales</taxon>
        <taxon>Nocardioidaceae</taxon>
        <taxon>Nocardioides</taxon>
    </lineage>
</organism>
<sequence length="496" mass="53824">MSLLTAPGPRDDTATRPGSDRPRHDRQAQRRAVLGRIRLRRALTLVLMTLVLPGSAQLVVGRRRVGQVAIRTWLGLWAGLLLVVGVGFLWHGLVFKLGSSTAFLTLVRLVLMLLAVGWAALFVDAWRLGRPLELERKHRLLLGGLNAGLSLVVAGSLLFGAHLVNVQRGFITAMFGDGVASAATHGRYNVLLVGGDSGDDRWGLRTDSLTVASIDEDTGRTILFGLPRNMTNFPFPEGSVMAEHFPQGYDCGADCTLNSLATWSGDHKDVFAHSKDPAMAATIEGVEGITGLKINYFAMVNLQGFRNLVAAMGGLTLNVRDRIPIGLPVTSYIEPGVRKLNGFETLWFARSRHSADDYSRMARQKCVMSAMLQQLSPQMVITKFEGLAKASESLLETNLPASELDTFVDLALKARSQRIATVSFVPPQIITSHPDIDKIRSMIKTAIDRSDKTDGAKHKLGKGFSKRHQGPQTGGSLGSMSDGYAANQSDDLSKVC</sequence>
<evidence type="ECO:0000313" key="5">
    <source>
        <dbReference type="EMBL" id="MDR7364001.1"/>
    </source>
</evidence>
<accession>A0ABU2C017</accession>
<dbReference type="EMBL" id="JAVDYG010000001">
    <property type="protein sequence ID" value="MDR7364001.1"/>
    <property type="molecule type" value="Genomic_DNA"/>
</dbReference>
<evidence type="ECO:0000313" key="6">
    <source>
        <dbReference type="Proteomes" id="UP001183648"/>
    </source>
</evidence>
<keyword evidence="6" id="KW-1185">Reference proteome</keyword>
<feature type="transmembrane region" description="Helical" evidence="3">
    <location>
        <begin position="73"/>
        <end position="93"/>
    </location>
</feature>
<feature type="transmembrane region" description="Helical" evidence="3">
    <location>
        <begin position="140"/>
        <end position="164"/>
    </location>
</feature>
<keyword evidence="3" id="KW-1133">Transmembrane helix</keyword>
<dbReference type="NCBIfam" id="TIGR00350">
    <property type="entry name" value="lytR_cpsA_psr"/>
    <property type="match status" value="1"/>
</dbReference>
<evidence type="ECO:0000256" key="1">
    <source>
        <dbReference type="ARBA" id="ARBA00006068"/>
    </source>
</evidence>
<reference evidence="5 6" key="1">
    <citation type="submission" date="2023-07" db="EMBL/GenBank/DDBJ databases">
        <title>Sequencing the genomes of 1000 actinobacteria strains.</title>
        <authorList>
            <person name="Klenk H.-P."/>
        </authorList>
    </citation>
    <scope>NUCLEOTIDE SEQUENCE [LARGE SCALE GENOMIC DNA]</scope>
    <source>
        <strain evidence="5 6">DSM 19426</strain>
    </source>
</reference>
<feature type="transmembrane region" description="Helical" evidence="3">
    <location>
        <begin position="105"/>
        <end position="128"/>
    </location>
</feature>
<protein>
    <submittedName>
        <fullName evidence="5">LCP family protein required for cell wall assembly</fullName>
    </submittedName>
</protein>
<keyword evidence="3" id="KW-0812">Transmembrane</keyword>
<feature type="transmembrane region" description="Helical" evidence="3">
    <location>
        <begin position="42"/>
        <end position="61"/>
    </location>
</feature>
<proteinExistence type="inferred from homology"/>
<dbReference type="PANTHER" id="PTHR33392">
    <property type="entry name" value="POLYISOPRENYL-TEICHOIC ACID--PEPTIDOGLYCAN TEICHOIC ACID TRANSFERASE TAGU"/>
    <property type="match status" value="1"/>
</dbReference>
<dbReference type="InterPro" id="IPR050922">
    <property type="entry name" value="LytR/CpsA/Psr_CW_biosynth"/>
</dbReference>
<evidence type="ECO:0000256" key="2">
    <source>
        <dbReference type="SAM" id="MobiDB-lite"/>
    </source>
</evidence>
<feature type="compositionally biased region" description="Basic and acidic residues" evidence="2">
    <location>
        <begin position="9"/>
        <end position="28"/>
    </location>
</feature>
<feature type="compositionally biased region" description="Basic residues" evidence="2">
    <location>
        <begin position="458"/>
        <end position="469"/>
    </location>
</feature>
<dbReference type="RefSeq" id="WP_310305059.1">
    <property type="nucleotide sequence ID" value="NZ_BAAAPS010000005.1"/>
</dbReference>
<comment type="caution">
    <text evidence="5">The sequence shown here is derived from an EMBL/GenBank/DDBJ whole genome shotgun (WGS) entry which is preliminary data.</text>
</comment>
<dbReference type="PANTHER" id="PTHR33392:SF6">
    <property type="entry name" value="POLYISOPRENYL-TEICHOIC ACID--PEPTIDOGLYCAN TEICHOIC ACID TRANSFERASE TAGU"/>
    <property type="match status" value="1"/>
</dbReference>
<gene>
    <name evidence="5" type="ORF">J2S63_003554</name>
</gene>